<dbReference type="RefSeq" id="WP_369895475.1">
    <property type="nucleotide sequence ID" value="NZ_JBGFFX010000005.1"/>
</dbReference>
<comment type="caution">
    <text evidence="1">The sequence shown here is derived from an EMBL/GenBank/DDBJ whole genome shotgun (WGS) entry which is preliminary data.</text>
</comment>
<accession>A0ABV4E7F9</accession>
<evidence type="ECO:0000313" key="1">
    <source>
        <dbReference type="EMBL" id="MEY8770795.1"/>
    </source>
</evidence>
<dbReference type="Proteomes" id="UP001565243">
    <property type="component" value="Unassembled WGS sequence"/>
</dbReference>
<keyword evidence="2" id="KW-1185">Reference proteome</keyword>
<name>A0ABV4E7F9_9GAMM</name>
<evidence type="ECO:0000313" key="2">
    <source>
        <dbReference type="Proteomes" id="UP001565243"/>
    </source>
</evidence>
<sequence length="64" mass="7296">MESRFLTSRLFFAFLAAAAEKVNRQKEAFQRDGMTTALFSLLYAGLNSAGFALKAPDFFLRKRR</sequence>
<organism evidence="1 2">
    <name type="scientific">Erwinia aeris</name>
    <dbReference type="NCBI Taxonomy" id="3239803"/>
    <lineage>
        <taxon>Bacteria</taxon>
        <taxon>Pseudomonadati</taxon>
        <taxon>Pseudomonadota</taxon>
        <taxon>Gammaproteobacteria</taxon>
        <taxon>Enterobacterales</taxon>
        <taxon>Erwiniaceae</taxon>
        <taxon>Erwinia</taxon>
    </lineage>
</organism>
<reference evidence="1 2" key="1">
    <citation type="submission" date="2024-07" db="EMBL/GenBank/DDBJ databases">
        <authorList>
            <person name="Hebao G."/>
        </authorList>
    </citation>
    <scope>NUCLEOTIDE SEQUENCE [LARGE SCALE GENOMIC DNA]</scope>
    <source>
        <strain evidence="1 2">ACCC 02193</strain>
    </source>
</reference>
<dbReference type="EMBL" id="JBGFFX010000005">
    <property type="protein sequence ID" value="MEY8770795.1"/>
    <property type="molecule type" value="Genomic_DNA"/>
</dbReference>
<gene>
    <name evidence="1" type="ORF">AB6T85_10205</name>
</gene>
<proteinExistence type="predicted"/>
<protein>
    <submittedName>
        <fullName evidence="1">Uncharacterized protein</fullName>
    </submittedName>
</protein>